<dbReference type="InterPro" id="IPR010195">
    <property type="entry name" value="Uncharacterised_peroxidase-rel"/>
</dbReference>
<feature type="region of interest" description="Disordered" evidence="1">
    <location>
        <begin position="192"/>
        <end position="212"/>
    </location>
</feature>
<dbReference type="NCBIfam" id="TIGR01926">
    <property type="entry name" value="peroxid_rel"/>
    <property type="match status" value="1"/>
</dbReference>
<dbReference type="PANTHER" id="PTHR35446:SF2">
    <property type="entry name" value="CARBOXYMUCONOLACTONE DECARBOXYLASE-LIKE DOMAIN-CONTAINING PROTEIN"/>
    <property type="match status" value="1"/>
</dbReference>
<dbReference type="STRING" id="32040.SAMN04489710_11674"/>
<dbReference type="RefSeq" id="WP_092956311.1">
    <property type="nucleotide sequence ID" value="NZ_FOMQ01000016.1"/>
</dbReference>
<organism evidence="3 4">
    <name type="scientific">Paracidovorax konjaci</name>
    <dbReference type="NCBI Taxonomy" id="32040"/>
    <lineage>
        <taxon>Bacteria</taxon>
        <taxon>Pseudomonadati</taxon>
        <taxon>Pseudomonadota</taxon>
        <taxon>Betaproteobacteria</taxon>
        <taxon>Burkholderiales</taxon>
        <taxon>Comamonadaceae</taxon>
        <taxon>Paracidovorax</taxon>
    </lineage>
</organism>
<dbReference type="OrthoDB" id="3667834at2"/>
<dbReference type="InterPro" id="IPR029032">
    <property type="entry name" value="AhpD-like"/>
</dbReference>
<protein>
    <submittedName>
        <fullName evidence="3">CMD domain protein, Avi_7170 family</fullName>
    </submittedName>
</protein>
<dbReference type="PANTHER" id="PTHR35446">
    <property type="entry name" value="SI:CH211-175M2.5"/>
    <property type="match status" value="1"/>
</dbReference>
<dbReference type="GO" id="GO:0051920">
    <property type="term" value="F:peroxiredoxin activity"/>
    <property type="evidence" value="ECO:0007669"/>
    <property type="project" value="InterPro"/>
</dbReference>
<dbReference type="EMBL" id="FOMQ01000016">
    <property type="protein sequence ID" value="SFE16120.1"/>
    <property type="molecule type" value="Genomic_DNA"/>
</dbReference>
<proteinExistence type="predicted"/>
<dbReference type="AlphaFoldDB" id="A0A1I1YDY0"/>
<dbReference type="Proteomes" id="UP000199517">
    <property type="component" value="Unassembled WGS sequence"/>
</dbReference>
<dbReference type="Pfam" id="PF02627">
    <property type="entry name" value="CMD"/>
    <property type="match status" value="1"/>
</dbReference>
<sequence length="410" mass="42726">MTTPTPTPTPAAAPASDTIDQVAGLVPGRSAHTVRHQRDKVATATQACEDALFSGVLPGAFTPAERLAIAQDVVRVSGVPALAAHYRARLEAEGPPAAPALRALADDTGATPDTAGIAGFEGASARLQAAVRFARTLALEPARSDRDALLALPQAGLSTPDAVLVAQLVGFVTYQLRVAAGVAALDALPAPDAAAPASPAAPEAPFVHPANLPPPGQPLRLAGYTSETLDWKAWLPVVDPQQATEEQQAVLDLSHPKARTSDFYLLLVHQPRVLSERSQAFNAIMYAPGGLARAEREVASTVVSRVNGCVYCASVHAQRFEQLAKRNDVMAQIFEDPDTAGTNARERAIVQASAALTRAPGAFGPQHLAPLRAAGLSDLEILDALHAAALFAWANRLMLNLGEAVYPAAA</sequence>
<dbReference type="SUPFAM" id="SSF69118">
    <property type="entry name" value="AhpD-like"/>
    <property type="match status" value="2"/>
</dbReference>
<evidence type="ECO:0000313" key="3">
    <source>
        <dbReference type="EMBL" id="SFE16120.1"/>
    </source>
</evidence>
<evidence type="ECO:0000259" key="2">
    <source>
        <dbReference type="Pfam" id="PF02627"/>
    </source>
</evidence>
<feature type="domain" description="Carboxymuconolactone decarboxylase-like" evidence="2">
    <location>
        <begin position="279"/>
        <end position="350"/>
    </location>
</feature>
<gene>
    <name evidence="3" type="ORF">SAMN04489710_11674</name>
</gene>
<evidence type="ECO:0000256" key="1">
    <source>
        <dbReference type="SAM" id="MobiDB-lite"/>
    </source>
</evidence>
<dbReference type="InterPro" id="IPR004675">
    <property type="entry name" value="AhpD_core"/>
</dbReference>
<evidence type="ECO:0000313" key="4">
    <source>
        <dbReference type="Proteomes" id="UP000199517"/>
    </source>
</evidence>
<name>A0A1I1YDY0_9BURK</name>
<feature type="compositionally biased region" description="Low complexity" evidence="1">
    <location>
        <begin position="192"/>
        <end position="205"/>
    </location>
</feature>
<dbReference type="InterPro" id="IPR003779">
    <property type="entry name" value="CMD-like"/>
</dbReference>
<dbReference type="NCBIfam" id="TIGR00778">
    <property type="entry name" value="ahpD_dom"/>
    <property type="match status" value="1"/>
</dbReference>
<dbReference type="Gene3D" id="1.20.1290.10">
    <property type="entry name" value="AhpD-like"/>
    <property type="match status" value="2"/>
</dbReference>
<reference evidence="4" key="1">
    <citation type="submission" date="2016-10" db="EMBL/GenBank/DDBJ databases">
        <authorList>
            <person name="Varghese N."/>
            <person name="Submissions S."/>
        </authorList>
    </citation>
    <scope>NUCLEOTIDE SEQUENCE [LARGE SCALE GENOMIC DNA]</scope>
    <source>
        <strain evidence="4">DSM 7481</strain>
    </source>
</reference>
<accession>A0A1I1YDY0</accession>
<keyword evidence="4" id="KW-1185">Reference proteome</keyword>